<feature type="region of interest" description="Disordered" evidence="1">
    <location>
        <begin position="41"/>
        <end position="72"/>
    </location>
</feature>
<dbReference type="OrthoDB" id="5309037at2759"/>
<evidence type="ECO:0000313" key="3">
    <source>
        <dbReference type="Proteomes" id="UP001152607"/>
    </source>
</evidence>
<keyword evidence="3" id="KW-1185">Reference proteome</keyword>
<protein>
    <submittedName>
        <fullName evidence="2">Uncharacterized protein</fullName>
    </submittedName>
</protein>
<dbReference type="AlphaFoldDB" id="A0A9W4XLX5"/>
<sequence>MGAAAKMAVDPANVVQALVYTLLDVFDATRDLHQTLRAKERRDYEENLRSRGRSSSRQLDYYAGDEENDKGDESLALDRSAVNRQFEIGLRDVGTQFAVGDVVTQTFLQSQIITLQSALITTFLYGPTKPDPISKHLSVLVAASREAGIQTVDALSAQQQRQLSVLPTSSRSTRSHTARSSHVQPLPYPVTADGSASTALVKSSRHDHEGDRESAYPAKTTILSNRPKAQRTDTESTAFSGPTSYATSAPPTAYCLYALDLQQHSKQNLSPAITQESTPFCPHCQRTLQLSPGKSWEVIKQDTHLGHERIFHVSNRFVVKCHRSGADAGYCCVLCSQGSGSTETVCGDVKALIKHVWQDHDVHELESEVDVEELGDRDTAPGRRNSVKHVDRRRDSGMGMSSRRSVSLGPSRGVGRTGSGRRRFDRDVVEVVEYGRRGRPI</sequence>
<feature type="region of interest" description="Disordered" evidence="1">
    <location>
        <begin position="368"/>
        <end position="421"/>
    </location>
</feature>
<dbReference type="PANTHER" id="PTHR42354:SF1">
    <property type="entry name" value="C2H2-TYPE DOMAIN-CONTAINING PROTEIN"/>
    <property type="match status" value="1"/>
</dbReference>
<dbReference type="EMBL" id="CAOQHR010000007">
    <property type="protein sequence ID" value="CAI6336814.1"/>
    <property type="molecule type" value="Genomic_DNA"/>
</dbReference>
<dbReference type="Proteomes" id="UP001152607">
    <property type="component" value="Unassembled WGS sequence"/>
</dbReference>
<organism evidence="2 3">
    <name type="scientific">Periconia digitata</name>
    <dbReference type="NCBI Taxonomy" id="1303443"/>
    <lineage>
        <taxon>Eukaryota</taxon>
        <taxon>Fungi</taxon>
        <taxon>Dikarya</taxon>
        <taxon>Ascomycota</taxon>
        <taxon>Pezizomycotina</taxon>
        <taxon>Dothideomycetes</taxon>
        <taxon>Pleosporomycetidae</taxon>
        <taxon>Pleosporales</taxon>
        <taxon>Massarineae</taxon>
        <taxon>Periconiaceae</taxon>
        <taxon>Periconia</taxon>
    </lineage>
</organism>
<accession>A0A9W4XLX5</accession>
<feature type="compositionally biased region" description="Basic and acidic residues" evidence="1">
    <location>
        <begin position="204"/>
        <end position="214"/>
    </location>
</feature>
<evidence type="ECO:0000256" key="1">
    <source>
        <dbReference type="SAM" id="MobiDB-lite"/>
    </source>
</evidence>
<evidence type="ECO:0000313" key="2">
    <source>
        <dbReference type="EMBL" id="CAI6336814.1"/>
    </source>
</evidence>
<feature type="compositionally biased region" description="Low complexity" evidence="1">
    <location>
        <begin position="397"/>
        <end position="414"/>
    </location>
</feature>
<comment type="caution">
    <text evidence="2">The sequence shown here is derived from an EMBL/GenBank/DDBJ whole genome shotgun (WGS) entry which is preliminary data.</text>
</comment>
<feature type="region of interest" description="Disordered" evidence="1">
    <location>
        <begin position="160"/>
        <end position="215"/>
    </location>
</feature>
<name>A0A9W4XLX5_9PLEO</name>
<reference evidence="2" key="1">
    <citation type="submission" date="2023-01" db="EMBL/GenBank/DDBJ databases">
        <authorList>
            <person name="Van Ghelder C."/>
            <person name="Rancurel C."/>
        </authorList>
    </citation>
    <scope>NUCLEOTIDE SEQUENCE</scope>
    <source>
        <strain evidence="2">CNCM I-4278</strain>
    </source>
</reference>
<dbReference type="PANTHER" id="PTHR42354">
    <property type="entry name" value="C2H2-TYPE DOMAIN-CONTAINING PROTEIN"/>
    <property type="match status" value="1"/>
</dbReference>
<proteinExistence type="predicted"/>
<gene>
    <name evidence="2" type="ORF">PDIGIT_LOCUS9920</name>
</gene>
<feature type="region of interest" description="Disordered" evidence="1">
    <location>
        <begin position="225"/>
        <end position="244"/>
    </location>
</feature>
<feature type="compositionally biased region" description="Polar residues" evidence="1">
    <location>
        <begin position="235"/>
        <end position="244"/>
    </location>
</feature>